<evidence type="ECO:0000259" key="1">
    <source>
        <dbReference type="Pfam" id="PF09179"/>
    </source>
</evidence>
<sequence>TQKINRRMLGKAPLALQRRALRQLLRQQLPKAPNYEQVEKMTALIQAPNQTQTDPFPGGATARVEGDWIILTSNRR</sequence>
<protein>
    <submittedName>
        <fullName evidence="2">TilS substrate-binding domain-containing protein</fullName>
    </submittedName>
</protein>
<gene>
    <name evidence="2" type="ORF">J0895_10295</name>
</gene>
<dbReference type="InterPro" id="IPR015262">
    <property type="entry name" value="tRNA_Ile_lys_synt_subst-bd"/>
</dbReference>
<dbReference type="SUPFAM" id="SSF82829">
    <property type="entry name" value="MesJ substrate recognition domain-like"/>
    <property type="match status" value="1"/>
</dbReference>
<name>A0ABS3FQU3_9CYAN</name>
<keyword evidence="3" id="KW-1185">Reference proteome</keyword>
<feature type="domain" description="tRNA(Ile)-lysidine synthase substrate-binding" evidence="1">
    <location>
        <begin position="9"/>
        <end position="57"/>
    </location>
</feature>
<comment type="caution">
    <text evidence="2">The sequence shown here is derived from an EMBL/GenBank/DDBJ whole genome shotgun (WGS) entry which is preliminary data.</text>
</comment>
<organism evidence="2 3">
    <name type="scientific">Phormidium pseudopriestleyi FRX01</name>
    <dbReference type="NCBI Taxonomy" id="1759528"/>
    <lineage>
        <taxon>Bacteria</taxon>
        <taxon>Bacillati</taxon>
        <taxon>Cyanobacteriota</taxon>
        <taxon>Cyanophyceae</taxon>
        <taxon>Oscillatoriophycideae</taxon>
        <taxon>Oscillatoriales</taxon>
        <taxon>Oscillatoriaceae</taxon>
        <taxon>Phormidium</taxon>
    </lineage>
</organism>
<dbReference type="Pfam" id="PF09179">
    <property type="entry name" value="TilS"/>
    <property type="match status" value="1"/>
</dbReference>
<dbReference type="RefSeq" id="WP_207088015.1">
    <property type="nucleotide sequence ID" value="NZ_JAFLQW010000281.1"/>
</dbReference>
<reference evidence="2 3" key="1">
    <citation type="submission" date="2021-03" db="EMBL/GenBank/DDBJ databases">
        <title>Metabolic Capacity of the Antarctic Cyanobacterium Phormidium pseudopriestleyi that Sustains Oxygenic Photosynthesis in the Presence of Hydrogen Sulfide.</title>
        <authorList>
            <person name="Lumian J.E."/>
            <person name="Jungblut A.D."/>
            <person name="Dillon M.L."/>
            <person name="Hawes I."/>
            <person name="Doran P.T."/>
            <person name="Mackey T.J."/>
            <person name="Dick G.J."/>
            <person name="Grettenberger C.L."/>
            <person name="Sumner D.Y."/>
        </authorList>
    </citation>
    <scope>NUCLEOTIDE SEQUENCE [LARGE SCALE GENOMIC DNA]</scope>
    <source>
        <strain evidence="2 3">FRX01</strain>
    </source>
</reference>
<proteinExistence type="predicted"/>
<dbReference type="Proteomes" id="UP000664844">
    <property type="component" value="Unassembled WGS sequence"/>
</dbReference>
<feature type="non-terminal residue" evidence="2">
    <location>
        <position position="1"/>
    </location>
</feature>
<accession>A0ABS3FQU3</accession>
<evidence type="ECO:0000313" key="2">
    <source>
        <dbReference type="EMBL" id="MBO0349491.1"/>
    </source>
</evidence>
<dbReference type="Gene3D" id="1.20.59.20">
    <property type="match status" value="1"/>
</dbReference>
<dbReference type="EMBL" id="JAFLQW010000281">
    <property type="protein sequence ID" value="MBO0349491.1"/>
    <property type="molecule type" value="Genomic_DNA"/>
</dbReference>
<evidence type="ECO:0000313" key="3">
    <source>
        <dbReference type="Proteomes" id="UP000664844"/>
    </source>
</evidence>